<name>A0A7D7QN72_9NOSO</name>
<keyword evidence="3" id="KW-1185">Reference proteome</keyword>
<feature type="signal peptide" evidence="1">
    <location>
        <begin position="1"/>
        <end position="29"/>
    </location>
</feature>
<keyword evidence="1" id="KW-0732">Signal</keyword>
<proteinExistence type="predicted"/>
<evidence type="ECO:0000256" key="1">
    <source>
        <dbReference type="SAM" id="SignalP"/>
    </source>
</evidence>
<organism evidence="2 3">
    <name type="scientific">Nostoc edaphicum CCNP1411</name>
    <dbReference type="NCBI Taxonomy" id="1472755"/>
    <lineage>
        <taxon>Bacteria</taxon>
        <taxon>Bacillati</taxon>
        <taxon>Cyanobacteriota</taxon>
        <taxon>Cyanophyceae</taxon>
        <taxon>Nostocales</taxon>
        <taxon>Nostocaceae</taxon>
        <taxon>Nostoc</taxon>
    </lineage>
</organism>
<reference evidence="3" key="1">
    <citation type="submission" date="2020-06" db="EMBL/GenBank/DDBJ databases">
        <title>Nostoc edaphicum CCNP1411 genome.</title>
        <authorList>
            <person name="Fidor A."/>
            <person name="Grabski M."/>
            <person name="Gawor J."/>
            <person name="Gromadka R."/>
            <person name="Wegrzyn G."/>
            <person name="Mazur-Marzec H."/>
        </authorList>
    </citation>
    <scope>NUCLEOTIDE SEQUENCE [LARGE SCALE GENOMIC DNA]</scope>
    <source>
        <strain evidence="3">CCNP1411</strain>
    </source>
</reference>
<evidence type="ECO:0000313" key="3">
    <source>
        <dbReference type="Proteomes" id="UP000514713"/>
    </source>
</evidence>
<accession>A0A7D7QN72</accession>
<gene>
    <name evidence="2" type="ORF">HUN01_17910</name>
</gene>
<dbReference type="RefSeq" id="WP_181932386.1">
    <property type="nucleotide sequence ID" value="NZ_CP054698.1"/>
</dbReference>
<dbReference type="KEGG" id="ned:HUN01_17910"/>
<feature type="chain" id="PRO_5028912306" description="Alpha-mannosidase" evidence="1">
    <location>
        <begin position="30"/>
        <end position="163"/>
    </location>
</feature>
<evidence type="ECO:0000313" key="2">
    <source>
        <dbReference type="EMBL" id="QMS89365.1"/>
    </source>
</evidence>
<dbReference type="AlphaFoldDB" id="A0A7D7QN72"/>
<dbReference type="Proteomes" id="UP000514713">
    <property type="component" value="Chromosome"/>
</dbReference>
<protein>
    <recommendedName>
        <fullName evidence="4">Alpha-mannosidase</fullName>
    </recommendedName>
</protein>
<dbReference type="Gene3D" id="2.60.120.380">
    <property type="match status" value="1"/>
</dbReference>
<sequence length="163" mass="18052">MKYCRPRLQFRGGWLLALLTAITATPVIAETANFGTFNLSTNFDQAQGTLQGFTGGSYSLSAISNRDRDQKTCIGFADPNPDHIMVLEKDFSQLTIQVDSNNTDTTLLIQGPDNTTIRCGDDTGKSKDASVSDRDWKNGTYRIWVGTFNPGVKRDYTLTVEQQ</sequence>
<evidence type="ECO:0008006" key="4">
    <source>
        <dbReference type="Google" id="ProtNLM"/>
    </source>
</evidence>
<dbReference type="EMBL" id="CP054698">
    <property type="protein sequence ID" value="QMS89365.1"/>
    <property type="molecule type" value="Genomic_DNA"/>
</dbReference>